<proteinExistence type="predicted"/>
<sequence>MASASSATDAPKPLPSGASISVQPGDRVAVSTPARVSADARNGVRVTSGAFVDDGALRIQNTVVTAVVTISCTAAAGPHEVLLKPPADEQEESGGSRLWGSVQVAAADEQAREECARRTAQAPEESREEDWGPDAPWPQTPWHVRTVQAGARIAAQDNPHTADDGRVKLTSSGFTAPVVMRGDKMATATATIRCDAQPGLYTVEWAKAGEPQKVWARYRVTQAAPDCRNAEAQPPAGGPASRAPWLAGGVGTLLALALGTSMWLRRRRAKSTQSATLGRWVRSSPRATAPTAPQCECPHTMMSRTFRTSTAYSMVAASPVR</sequence>
<dbReference type="Proteomes" id="UP000600026">
    <property type="component" value="Unassembled WGS sequence"/>
</dbReference>
<evidence type="ECO:0000313" key="3">
    <source>
        <dbReference type="EMBL" id="GHI85526.1"/>
    </source>
</evidence>
<evidence type="ECO:0000313" key="4">
    <source>
        <dbReference type="Proteomes" id="UP000600026"/>
    </source>
</evidence>
<gene>
    <name evidence="3" type="ORF">Sxan_28900</name>
</gene>
<keyword evidence="2" id="KW-1133">Transmembrane helix</keyword>
<protein>
    <submittedName>
        <fullName evidence="3">Uncharacterized protein</fullName>
    </submittedName>
</protein>
<feature type="transmembrane region" description="Helical" evidence="2">
    <location>
        <begin position="243"/>
        <end position="264"/>
    </location>
</feature>
<keyword evidence="2" id="KW-0472">Membrane</keyword>
<organism evidence="3 4">
    <name type="scientific">Streptomyces xanthophaeus</name>
    <dbReference type="NCBI Taxonomy" id="67385"/>
    <lineage>
        <taxon>Bacteria</taxon>
        <taxon>Bacillati</taxon>
        <taxon>Actinomycetota</taxon>
        <taxon>Actinomycetes</taxon>
        <taxon>Kitasatosporales</taxon>
        <taxon>Streptomycetaceae</taxon>
        <taxon>Streptomyces</taxon>
    </lineage>
</organism>
<keyword evidence="4" id="KW-1185">Reference proteome</keyword>
<dbReference type="AlphaFoldDB" id="A0A919GZH4"/>
<evidence type="ECO:0000256" key="1">
    <source>
        <dbReference type="SAM" id="MobiDB-lite"/>
    </source>
</evidence>
<evidence type="ECO:0000256" key="2">
    <source>
        <dbReference type="SAM" id="Phobius"/>
    </source>
</evidence>
<feature type="region of interest" description="Disordered" evidence="1">
    <location>
        <begin position="116"/>
        <end position="141"/>
    </location>
</feature>
<comment type="caution">
    <text evidence="3">The sequence shown here is derived from an EMBL/GenBank/DDBJ whole genome shotgun (WGS) entry which is preliminary data.</text>
</comment>
<dbReference type="EMBL" id="BNEE01000006">
    <property type="protein sequence ID" value="GHI85526.1"/>
    <property type="molecule type" value="Genomic_DNA"/>
</dbReference>
<name>A0A919GZH4_9ACTN</name>
<reference evidence="3" key="1">
    <citation type="submission" date="2020-09" db="EMBL/GenBank/DDBJ databases">
        <title>Whole genome shotgun sequence of Streptomyces xanthophaeus NBRC 12829.</title>
        <authorList>
            <person name="Komaki H."/>
            <person name="Tamura T."/>
        </authorList>
    </citation>
    <scope>NUCLEOTIDE SEQUENCE</scope>
    <source>
        <strain evidence="3">NBRC 12829</strain>
    </source>
</reference>
<feature type="region of interest" description="Disordered" evidence="1">
    <location>
        <begin position="1"/>
        <end position="26"/>
    </location>
</feature>
<accession>A0A919GZH4</accession>
<keyword evidence="2" id="KW-0812">Transmembrane</keyword>